<sequence length="169" mass="17375">MRRAVLALLLLGACAQQPAAAPSPRPTPAAGLEAAAIEAGLVTDPASTDLTGLYARDTDRLCIVPAATDYRIGVSIDYGEDQYCSGSGTVARAGETLKVDFPGAPGCTFAARFDGDRIAFPGRVPEACQTLCRKRASIAALGVDRLSDSTAEASTLRDAKGRLLCSTGG</sequence>
<organism evidence="2 3">
    <name type="scientific">Sphingomonas hylomeconis</name>
    <dbReference type="NCBI Taxonomy" id="1395958"/>
    <lineage>
        <taxon>Bacteria</taxon>
        <taxon>Pseudomonadati</taxon>
        <taxon>Pseudomonadota</taxon>
        <taxon>Alphaproteobacteria</taxon>
        <taxon>Sphingomonadales</taxon>
        <taxon>Sphingomonadaceae</taxon>
        <taxon>Sphingomonas</taxon>
    </lineage>
</organism>
<feature type="chain" id="PRO_5046162911" evidence="1">
    <location>
        <begin position="21"/>
        <end position="169"/>
    </location>
</feature>
<protein>
    <submittedName>
        <fullName evidence="2">Uncharacterized protein</fullName>
    </submittedName>
</protein>
<proteinExistence type="predicted"/>
<accession>A0ABV7SYS2</accession>
<dbReference type="RefSeq" id="WP_261292915.1">
    <property type="nucleotide sequence ID" value="NZ_JANQBK010000001.1"/>
</dbReference>
<evidence type="ECO:0000313" key="3">
    <source>
        <dbReference type="Proteomes" id="UP001595713"/>
    </source>
</evidence>
<dbReference type="EMBL" id="JBHRXP010000007">
    <property type="protein sequence ID" value="MFC3581220.1"/>
    <property type="molecule type" value="Genomic_DNA"/>
</dbReference>
<evidence type="ECO:0000313" key="2">
    <source>
        <dbReference type="EMBL" id="MFC3581220.1"/>
    </source>
</evidence>
<dbReference type="Proteomes" id="UP001595713">
    <property type="component" value="Unassembled WGS sequence"/>
</dbReference>
<keyword evidence="3" id="KW-1185">Reference proteome</keyword>
<reference evidence="3" key="1">
    <citation type="journal article" date="2019" name="Int. J. Syst. Evol. Microbiol.">
        <title>The Global Catalogue of Microorganisms (GCM) 10K type strain sequencing project: providing services to taxonomists for standard genome sequencing and annotation.</title>
        <authorList>
            <consortium name="The Broad Institute Genomics Platform"/>
            <consortium name="The Broad Institute Genome Sequencing Center for Infectious Disease"/>
            <person name="Wu L."/>
            <person name="Ma J."/>
        </authorList>
    </citation>
    <scope>NUCLEOTIDE SEQUENCE [LARGE SCALE GENOMIC DNA]</scope>
    <source>
        <strain evidence="3">KCTC 42739</strain>
    </source>
</reference>
<feature type="signal peptide" evidence="1">
    <location>
        <begin position="1"/>
        <end position="20"/>
    </location>
</feature>
<comment type="caution">
    <text evidence="2">The sequence shown here is derived from an EMBL/GenBank/DDBJ whole genome shotgun (WGS) entry which is preliminary data.</text>
</comment>
<keyword evidence="1" id="KW-0732">Signal</keyword>
<gene>
    <name evidence="2" type="ORF">ACFONA_13695</name>
</gene>
<evidence type="ECO:0000256" key="1">
    <source>
        <dbReference type="SAM" id="SignalP"/>
    </source>
</evidence>
<name>A0ABV7SYS2_9SPHN</name>